<protein>
    <recommendedName>
        <fullName evidence="4">D-tyrosyl-tRNA(Tyr) deacylase</fullName>
    </recommendedName>
</protein>
<dbReference type="KEGG" id="vdi:Vdis_1960"/>
<gene>
    <name evidence="5" type="ordered locus">Vdis_1960</name>
</gene>
<dbReference type="EMBL" id="CP002100">
    <property type="protein sequence ID" value="ADN51332.1"/>
    <property type="molecule type" value="Genomic_DNA"/>
</dbReference>
<name>E1QNW7_VULDI</name>
<dbReference type="RefSeq" id="WP_013337057.1">
    <property type="nucleotide sequence ID" value="NC_014537.1"/>
</dbReference>
<sequence>MYGIVFSKVDVVSREVFELFSRDGVLRYRMNLGDYEIYDLKGNLAFYALGKDIVYLDDLEDVILKMQERPQELIFVSRHAMRNPRPMFTTHVTGNWGAAELGGRPNTISLANPHTITAFYRELCRVRPDYGLEDFECHIEATHHGPTIESIPVTFVEQGSSEKEWLISRGWELLHYVVDEFLEGRLISNFEPAISIGDLHYLTMDNRLISGEADIGHAIPKYVTPITRDMIVKAVSMMTHRPVKAYVSWKAIDSETRKLVAEVLNELNVRLIKRT</sequence>
<evidence type="ECO:0000256" key="4">
    <source>
        <dbReference type="ARBA" id="ARBA00033425"/>
    </source>
</evidence>
<dbReference type="InterPro" id="IPR018033">
    <property type="entry name" value="Deacylase_DtdA_archaea"/>
</dbReference>
<dbReference type="GeneID" id="9752909"/>
<dbReference type="PANTHER" id="PTHR34667:SF1">
    <property type="entry name" value="D-AMINOACYL-TRNA DEACYLASE"/>
    <property type="match status" value="1"/>
</dbReference>
<dbReference type="HOGENOM" id="CLU_056464_1_0_2"/>
<evidence type="ECO:0000256" key="3">
    <source>
        <dbReference type="ARBA" id="ARBA00022833"/>
    </source>
</evidence>
<dbReference type="GO" id="GO:0051499">
    <property type="term" value="F:D-aminoacyl-tRNA deacylase activity"/>
    <property type="evidence" value="ECO:0007669"/>
    <property type="project" value="InterPro"/>
</dbReference>
<dbReference type="InterPro" id="IPR007508">
    <property type="entry name" value="DtdA"/>
</dbReference>
<dbReference type="AlphaFoldDB" id="E1QNW7"/>
<evidence type="ECO:0000313" key="6">
    <source>
        <dbReference type="Proteomes" id="UP000006681"/>
    </source>
</evidence>
<keyword evidence="3" id="KW-0862">Zinc</keyword>
<organism evidence="5 6">
    <name type="scientific">Vulcanisaeta distributa (strain DSM 14429 / JCM 11212 / NBRC 100878 / IC-017)</name>
    <dbReference type="NCBI Taxonomy" id="572478"/>
    <lineage>
        <taxon>Archaea</taxon>
        <taxon>Thermoproteota</taxon>
        <taxon>Thermoprotei</taxon>
        <taxon>Thermoproteales</taxon>
        <taxon>Thermoproteaceae</taxon>
        <taxon>Vulcanisaeta</taxon>
    </lineage>
</organism>
<dbReference type="Pfam" id="PF04414">
    <property type="entry name" value="tRNA_deacylase"/>
    <property type="match status" value="1"/>
</dbReference>
<dbReference type="PANTHER" id="PTHR34667">
    <property type="entry name" value="D-AMINOACYL-TRNA DEACYLASE"/>
    <property type="match status" value="1"/>
</dbReference>
<dbReference type="STRING" id="572478.Vdis_1960"/>
<dbReference type="eggNOG" id="arCOG01616">
    <property type="taxonomic scope" value="Archaea"/>
</dbReference>
<keyword evidence="1" id="KW-0479">Metal-binding</keyword>
<dbReference type="GO" id="GO:0046872">
    <property type="term" value="F:metal ion binding"/>
    <property type="evidence" value="ECO:0007669"/>
    <property type="project" value="UniProtKB-KW"/>
</dbReference>
<dbReference type="Gene3D" id="3.40.50.10700">
    <property type="entry name" value="AF0625-like"/>
    <property type="match status" value="1"/>
</dbReference>
<dbReference type="GO" id="GO:0019478">
    <property type="term" value="P:D-amino acid catabolic process"/>
    <property type="evidence" value="ECO:0007669"/>
    <property type="project" value="InterPro"/>
</dbReference>
<proteinExistence type="predicted"/>
<accession>E1QNW7</accession>
<dbReference type="Gene3D" id="3.40.630.50">
    <property type="entry name" value="AF0625-like"/>
    <property type="match status" value="1"/>
</dbReference>
<evidence type="ECO:0000256" key="2">
    <source>
        <dbReference type="ARBA" id="ARBA00022801"/>
    </source>
</evidence>
<keyword evidence="6" id="KW-1185">Reference proteome</keyword>
<dbReference type="SUPFAM" id="SSF142535">
    <property type="entry name" value="AF0625-like"/>
    <property type="match status" value="1"/>
</dbReference>
<evidence type="ECO:0000313" key="5">
    <source>
        <dbReference type="EMBL" id="ADN51332.1"/>
    </source>
</evidence>
<keyword evidence="2" id="KW-0378">Hydrolase</keyword>
<dbReference type="PIRSF" id="PIRSF016210">
    <property type="entry name" value="UCP016210"/>
    <property type="match status" value="1"/>
</dbReference>
<reference evidence="6" key="2">
    <citation type="journal article" date="2010" name="Stand. Genomic Sci.">
        <title>Complete genome sequence of Vulcanisaeta distributa type strain (IC-017T).</title>
        <authorList>
            <person name="Mavromatis K."/>
            <person name="Sikorski J."/>
            <person name="Pabst E."/>
            <person name="Teshima H."/>
            <person name="Lapidus A."/>
            <person name="Lucas S."/>
            <person name="Nolan M."/>
            <person name="Glavina Del Rio T."/>
            <person name="Cheng J."/>
            <person name="Bruce D."/>
            <person name="Goodwin L."/>
            <person name="Pitluck S."/>
            <person name="Liolios K."/>
            <person name="Ivanova N."/>
            <person name="Mikhailova N."/>
            <person name="Pati A."/>
            <person name="Chen A."/>
            <person name="Palaniappan K."/>
            <person name="Land M."/>
            <person name="Hauser L."/>
            <person name="Chang Y."/>
            <person name="Jeffries C."/>
            <person name="Rohde M."/>
            <person name="Spring S."/>
            <person name="Goker M."/>
            <person name="Wirth R."/>
            <person name="Woyke T."/>
            <person name="Bristow J."/>
            <person name="Eisen J."/>
            <person name="Markowitz V."/>
            <person name="Hugenholtz P."/>
            <person name="Klenk H."/>
            <person name="Kyrpides N."/>
        </authorList>
    </citation>
    <scope>NUCLEOTIDE SEQUENCE [LARGE SCALE GENOMIC DNA]</scope>
    <source>
        <strain evidence="6">DSM 14429 / JCM 11212 / NBRC 100878 / IC-017</strain>
    </source>
</reference>
<dbReference type="OrthoDB" id="9863at2157"/>
<evidence type="ECO:0000256" key="1">
    <source>
        <dbReference type="ARBA" id="ARBA00022723"/>
    </source>
</evidence>
<dbReference type="Proteomes" id="UP000006681">
    <property type="component" value="Chromosome"/>
</dbReference>
<reference evidence="5 6" key="1">
    <citation type="journal article" date="2010" name="Stand. Genomic Sci.">
        <title>Complete genome sequence of Vulcanisaeta distributa type strain (IC-017).</title>
        <authorList>
            <person name="Mavromatis K."/>
            <person name="Sikorski J."/>
            <person name="Pabst E."/>
            <person name="Teshima H."/>
            <person name="Lapidus A."/>
            <person name="Lucas S."/>
            <person name="Nolan M."/>
            <person name="Glavina Del Rio T."/>
            <person name="Cheng J.F."/>
            <person name="Bruce D."/>
            <person name="Goodwin L."/>
            <person name="Pitluck S."/>
            <person name="Liolios K."/>
            <person name="Ivanova N."/>
            <person name="Mikhailova N."/>
            <person name="Pati A."/>
            <person name="Chen A."/>
            <person name="Palaniappan K."/>
            <person name="Land M."/>
            <person name="Hauser L."/>
            <person name="Chang Y.J."/>
            <person name="Jeffries C.D."/>
            <person name="Rohde M."/>
            <person name="Spring S."/>
            <person name="Goker M."/>
            <person name="Wirth R."/>
            <person name="Woyke T."/>
            <person name="Bristow J."/>
            <person name="Eisen J.A."/>
            <person name="Markowitz V."/>
            <person name="Hugenholtz P."/>
            <person name="Klenk H.P."/>
            <person name="Kyrpides N.C."/>
        </authorList>
    </citation>
    <scope>NUCLEOTIDE SEQUENCE [LARGE SCALE GENOMIC DNA]</scope>
    <source>
        <strain evidence="6">DSM 14429 / JCM 11212 / NBRC 100878 / IC-017</strain>
    </source>
</reference>